<dbReference type="EMBL" id="JAFIRN010000002">
    <property type="protein sequence ID" value="KAG5854682.1"/>
    <property type="molecule type" value="Genomic_DNA"/>
</dbReference>
<feature type="transmembrane region" description="Helical" evidence="1">
    <location>
        <begin position="12"/>
        <end position="34"/>
    </location>
</feature>
<keyword evidence="3" id="KW-1185">Reference proteome</keyword>
<feature type="transmembrane region" description="Helical" evidence="1">
    <location>
        <begin position="146"/>
        <end position="165"/>
    </location>
</feature>
<evidence type="ECO:0000313" key="3">
    <source>
        <dbReference type="Proteomes" id="UP001044222"/>
    </source>
</evidence>
<comment type="caution">
    <text evidence="2">The sequence shown here is derived from an EMBL/GenBank/DDBJ whole genome shotgun (WGS) entry which is preliminary data.</text>
</comment>
<dbReference type="AlphaFoldDB" id="A0A9D3S9A4"/>
<keyword evidence="1" id="KW-0812">Transmembrane</keyword>
<evidence type="ECO:0000256" key="1">
    <source>
        <dbReference type="SAM" id="Phobius"/>
    </source>
</evidence>
<protein>
    <submittedName>
        <fullName evidence="2">Uncharacterized protein</fullName>
    </submittedName>
</protein>
<reference evidence="2" key="1">
    <citation type="submission" date="2021-01" db="EMBL/GenBank/DDBJ databases">
        <title>A chromosome-scale assembly of European eel, Anguilla anguilla.</title>
        <authorList>
            <person name="Henkel C."/>
            <person name="Jong-Raadsen S.A."/>
            <person name="Dufour S."/>
            <person name="Weltzien F.-A."/>
            <person name="Palstra A.P."/>
            <person name="Pelster B."/>
            <person name="Spaink H.P."/>
            <person name="Van Den Thillart G.E."/>
            <person name="Jansen H."/>
            <person name="Zahm M."/>
            <person name="Klopp C."/>
            <person name="Cedric C."/>
            <person name="Louis A."/>
            <person name="Berthelot C."/>
            <person name="Parey E."/>
            <person name="Roest Crollius H."/>
            <person name="Montfort J."/>
            <person name="Robinson-Rechavi M."/>
            <person name="Bucao C."/>
            <person name="Bouchez O."/>
            <person name="Gislard M."/>
            <person name="Lluch J."/>
            <person name="Milhes M."/>
            <person name="Lampietro C."/>
            <person name="Lopez Roques C."/>
            <person name="Donnadieu C."/>
            <person name="Braasch I."/>
            <person name="Desvignes T."/>
            <person name="Postlethwait J."/>
            <person name="Bobe J."/>
            <person name="Guiguen Y."/>
            <person name="Dirks R."/>
        </authorList>
    </citation>
    <scope>NUCLEOTIDE SEQUENCE</scope>
    <source>
        <strain evidence="2">Tag_6206</strain>
        <tissue evidence="2">Liver</tissue>
    </source>
</reference>
<gene>
    <name evidence="2" type="ORF">ANANG_G00040400</name>
</gene>
<organism evidence="2 3">
    <name type="scientific">Anguilla anguilla</name>
    <name type="common">European freshwater eel</name>
    <name type="synonym">Muraena anguilla</name>
    <dbReference type="NCBI Taxonomy" id="7936"/>
    <lineage>
        <taxon>Eukaryota</taxon>
        <taxon>Metazoa</taxon>
        <taxon>Chordata</taxon>
        <taxon>Craniata</taxon>
        <taxon>Vertebrata</taxon>
        <taxon>Euteleostomi</taxon>
        <taxon>Actinopterygii</taxon>
        <taxon>Neopterygii</taxon>
        <taxon>Teleostei</taxon>
        <taxon>Anguilliformes</taxon>
        <taxon>Anguillidae</taxon>
        <taxon>Anguilla</taxon>
    </lineage>
</organism>
<sequence>MSCAERSSLQTAMKHIAVLVLISFAALLLHFLTFQTINFRKCSSNTVAVIFLSFFGPGLAFLALAVGLQKRRIFCNLPSTLLRGPGQTFFWKSIFLSVYPSLYWVAMLMIDGQYYRSYSMCKEPDRRDYFDFQHDKAEEFHVKSQMIGLILILLLASLVLLYFIIERCCRPVAWRLEEQRALALQKEQDECVARFALALAKRTVAQQEHHLYETPLQQQPNIAGPAIPASVPRSLTGYDVVHIINHPPVNTLYG</sequence>
<keyword evidence="1" id="KW-0472">Membrane</keyword>
<feature type="transmembrane region" description="Helical" evidence="1">
    <location>
        <begin position="89"/>
        <end position="110"/>
    </location>
</feature>
<feature type="transmembrane region" description="Helical" evidence="1">
    <location>
        <begin position="46"/>
        <end position="68"/>
    </location>
</feature>
<proteinExistence type="predicted"/>
<accession>A0A9D3S9A4</accession>
<dbReference type="Proteomes" id="UP001044222">
    <property type="component" value="Unassembled WGS sequence"/>
</dbReference>
<name>A0A9D3S9A4_ANGAN</name>
<evidence type="ECO:0000313" key="2">
    <source>
        <dbReference type="EMBL" id="KAG5854682.1"/>
    </source>
</evidence>
<keyword evidence="1" id="KW-1133">Transmembrane helix</keyword>